<dbReference type="InterPro" id="IPR021973">
    <property type="entry name" value="SprA-related"/>
</dbReference>
<organism evidence="2 3">
    <name type="scientific">Aliikangiella marina</name>
    <dbReference type="NCBI Taxonomy" id="1712262"/>
    <lineage>
        <taxon>Bacteria</taxon>
        <taxon>Pseudomonadati</taxon>
        <taxon>Pseudomonadota</taxon>
        <taxon>Gammaproteobacteria</taxon>
        <taxon>Oceanospirillales</taxon>
        <taxon>Pleioneaceae</taxon>
        <taxon>Aliikangiella</taxon>
    </lineage>
</organism>
<evidence type="ECO:0000313" key="2">
    <source>
        <dbReference type="EMBL" id="TQV72945.1"/>
    </source>
</evidence>
<keyword evidence="3" id="KW-1185">Reference proteome</keyword>
<dbReference type="OrthoDB" id="9812722at2"/>
<accession>A0A545T6Y5</accession>
<evidence type="ECO:0008006" key="4">
    <source>
        <dbReference type="Google" id="ProtNLM"/>
    </source>
</evidence>
<dbReference type="RefSeq" id="WP_142943084.1">
    <property type="nucleotide sequence ID" value="NZ_VIKR01000004.1"/>
</dbReference>
<proteinExistence type="predicted"/>
<sequence>MLISSAPVALPVSTANPPTEAVAAESAQKNPVPEPKSTTDSPKARKTADTAEQQRANVESNSPSNQRDRVDKEGEQSGQSRQDQNSQQQAEGQESRQEKRQELQEQRIVDELKRTDLEVKAHERAHAAVGGQYAGAPSYTYTTGPDGKRYAIAGEVSIDTSRVPGDPQATIQKMQQVQRAALAPADPSGQDLKVAAIAGQIANQARVELSVQRTEEAQASNESNNDTRVGEVSVSVSEENDGFSVTNPVAARRASLALNQRIANSGALEDLEQQPLLSQTA</sequence>
<feature type="region of interest" description="Disordered" evidence="1">
    <location>
        <begin position="1"/>
        <end position="114"/>
    </location>
</feature>
<protein>
    <recommendedName>
        <fullName evidence="4">Catalase</fullName>
    </recommendedName>
</protein>
<comment type="caution">
    <text evidence="2">The sequence shown here is derived from an EMBL/GenBank/DDBJ whole genome shotgun (WGS) entry which is preliminary data.</text>
</comment>
<dbReference type="Proteomes" id="UP000317839">
    <property type="component" value="Unassembled WGS sequence"/>
</dbReference>
<feature type="compositionally biased region" description="Basic and acidic residues" evidence="1">
    <location>
        <begin position="93"/>
        <end position="114"/>
    </location>
</feature>
<gene>
    <name evidence="2" type="ORF">FLL45_15900</name>
</gene>
<name>A0A545T6Y5_9GAMM</name>
<dbReference type="Pfam" id="PF12118">
    <property type="entry name" value="SprA-related"/>
    <property type="match status" value="1"/>
</dbReference>
<evidence type="ECO:0000313" key="3">
    <source>
        <dbReference type="Proteomes" id="UP000317839"/>
    </source>
</evidence>
<evidence type="ECO:0000256" key="1">
    <source>
        <dbReference type="SAM" id="MobiDB-lite"/>
    </source>
</evidence>
<feature type="compositionally biased region" description="Low complexity" evidence="1">
    <location>
        <begin position="76"/>
        <end position="89"/>
    </location>
</feature>
<feature type="region of interest" description="Disordered" evidence="1">
    <location>
        <begin position="213"/>
        <end position="243"/>
    </location>
</feature>
<feature type="compositionally biased region" description="Polar residues" evidence="1">
    <location>
        <begin position="50"/>
        <end position="65"/>
    </location>
</feature>
<reference evidence="2 3" key="1">
    <citation type="submission" date="2019-06" db="EMBL/GenBank/DDBJ databases">
        <title>Draft genome of Aliikangiella marina GYP-15.</title>
        <authorList>
            <person name="Wang G."/>
        </authorList>
    </citation>
    <scope>NUCLEOTIDE SEQUENCE [LARGE SCALE GENOMIC DNA]</scope>
    <source>
        <strain evidence="2 3">GYP-15</strain>
    </source>
</reference>
<dbReference type="AlphaFoldDB" id="A0A545T6Y5"/>
<dbReference type="EMBL" id="VIKR01000004">
    <property type="protein sequence ID" value="TQV72945.1"/>
    <property type="molecule type" value="Genomic_DNA"/>
</dbReference>
<feature type="compositionally biased region" description="Basic and acidic residues" evidence="1">
    <location>
        <begin position="66"/>
        <end position="75"/>
    </location>
</feature>
<feature type="compositionally biased region" description="Polar residues" evidence="1">
    <location>
        <begin position="217"/>
        <end position="227"/>
    </location>
</feature>